<sequence length="236" mass="26329">MSHGPDVSSTEHATAAPAAPLPFSAQIRSATARQHEEAENSSFISDMLGGELGVESYLRYTGQLWFVYRALEGRWDSLAEDPIAGPFIRPELARTAELERDLAHLAGPGWRDGLEPLPATAAYAARIDECARDWPGGYIAHHYTRYLGDLSGGQVIRGTAEKLWNLPHRGDGVRFYVFDAVGNPAAFKREYRALLDRMPLDDLERRRVLDEGQRAFAMNTAVFEELAEEFPTRRPS</sequence>
<dbReference type="InterPro" id="IPR016084">
    <property type="entry name" value="Haem_Oase-like_multi-hlx"/>
</dbReference>
<evidence type="ECO:0000313" key="8">
    <source>
        <dbReference type="Proteomes" id="UP000468928"/>
    </source>
</evidence>
<dbReference type="SUPFAM" id="SSF48613">
    <property type="entry name" value="Heme oxygenase-like"/>
    <property type="match status" value="1"/>
</dbReference>
<feature type="binding site" evidence="4">
    <location>
        <position position="192"/>
    </location>
    <ligand>
        <name>heme b</name>
        <dbReference type="ChEBI" id="CHEBI:60344"/>
    </ligand>
</feature>
<dbReference type="GO" id="GO:0006979">
    <property type="term" value="P:response to oxidative stress"/>
    <property type="evidence" value="ECO:0007669"/>
    <property type="project" value="TreeGrafter"/>
</dbReference>
<dbReference type="InterPro" id="IPR016053">
    <property type="entry name" value="Haem_Oase-like"/>
</dbReference>
<evidence type="ECO:0000256" key="1">
    <source>
        <dbReference type="ARBA" id="ARBA00022617"/>
    </source>
</evidence>
<keyword evidence="2 5" id="KW-0479">Metal-binding</keyword>
<dbReference type="GO" id="GO:0006788">
    <property type="term" value="P:heme oxidation"/>
    <property type="evidence" value="ECO:0007669"/>
    <property type="project" value="InterPro"/>
</dbReference>
<reference evidence="7 8" key="1">
    <citation type="submission" date="2020-01" db="EMBL/GenBank/DDBJ databases">
        <title>Genetics and antimicrobial susceptibilities of Nocardia species isolated from the soil; a comparison with species isolated from humans.</title>
        <authorList>
            <person name="Carrasco G."/>
            <person name="Monzon S."/>
            <person name="Sansegundo M."/>
            <person name="Garcia E."/>
            <person name="Garrido N."/>
            <person name="Medina M.J."/>
            <person name="Villalon P."/>
            <person name="Ramirez-Arocha A.C."/>
            <person name="Jimenez P."/>
            <person name="Cuesta I."/>
            <person name="Valdezate S."/>
        </authorList>
    </citation>
    <scope>NUCLEOTIDE SEQUENCE [LARGE SCALE GENOMIC DNA]</scope>
    <source>
        <strain evidence="7 8">CNM20110639</strain>
    </source>
</reference>
<dbReference type="CDD" id="cd19165">
    <property type="entry name" value="HemeO"/>
    <property type="match status" value="1"/>
</dbReference>
<dbReference type="GO" id="GO:0004392">
    <property type="term" value="F:heme oxygenase (decyclizing) activity"/>
    <property type="evidence" value="ECO:0007669"/>
    <property type="project" value="InterPro"/>
</dbReference>
<dbReference type="InterPro" id="IPR002051">
    <property type="entry name" value="Haem_Oase"/>
</dbReference>
<dbReference type="GO" id="GO:0046872">
    <property type="term" value="F:metal ion binding"/>
    <property type="evidence" value="ECO:0007669"/>
    <property type="project" value="UniProtKB-KW"/>
</dbReference>
<evidence type="ECO:0000313" key="7">
    <source>
        <dbReference type="EMBL" id="NEW45389.1"/>
    </source>
</evidence>
<feature type="binding site" evidence="4">
    <location>
        <position position="28"/>
    </location>
    <ligand>
        <name>heme b</name>
        <dbReference type="ChEBI" id="CHEBI:60344"/>
    </ligand>
</feature>
<evidence type="ECO:0000256" key="3">
    <source>
        <dbReference type="ARBA" id="ARBA00023004"/>
    </source>
</evidence>
<gene>
    <name evidence="7" type="ORF">GV789_13125</name>
</gene>
<dbReference type="Proteomes" id="UP000468928">
    <property type="component" value="Unassembled WGS sequence"/>
</dbReference>
<evidence type="ECO:0000256" key="6">
    <source>
        <dbReference type="SAM" id="MobiDB-lite"/>
    </source>
</evidence>
<dbReference type="PANTHER" id="PTHR10720:SF0">
    <property type="entry name" value="HEME OXYGENASE"/>
    <property type="match status" value="1"/>
</dbReference>
<comment type="caution">
    <text evidence="7">The sequence shown here is derived from an EMBL/GenBank/DDBJ whole genome shotgun (WGS) entry which is preliminary data.</text>
</comment>
<keyword evidence="3 5" id="KW-0408">Iron</keyword>
<protein>
    <submittedName>
        <fullName evidence="7">Biliverdin-producing heme oxygenase</fullName>
    </submittedName>
</protein>
<dbReference type="GO" id="GO:0020037">
    <property type="term" value="F:heme binding"/>
    <property type="evidence" value="ECO:0007669"/>
    <property type="project" value="TreeGrafter"/>
</dbReference>
<dbReference type="AlphaFoldDB" id="A0A6P1D733"/>
<name>A0A6P1D733_9NOCA</name>
<proteinExistence type="predicted"/>
<dbReference type="EMBL" id="JAAGUZ010000030">
    <property type="protein sequence ID" value="NEW45389.1"/>
    <property type="molecule type" value="Genomic_DNA"/>
</dbReference>
<dbReference type="PRINTS" id="PR00088">
    <property type="entry name" value="HAEMOXYGNASE"/>
</dbReference>
<dbReference type="PIRSF" id="PIRSF000343">
    <property type="entry name" value="Haem_Oase"/>
    <property type="match status" value="1"/>
</dbReference>
<dbReference type="RefSeq" id="WP_163829013.1">
    <property type="nucleotide sequence ID" value="NZ_JAAGUZ010000030.1"/>
</dbReference>
<evidence type="ECO:0000256" key="2">
    <source>
        <dbReference type="ARBA" id="ARBA00022723"/>
    </source>
</evidence>
<dbReference type="PANTHER" id="PTHR10720">
    <property type="entry name" value="HEME OXYGENASE"/>
    <property type="match status" value="1"/>
</dbReference>
<feature type="region of interest" description="Disordered" evidence="6">
    <location>
        <begin position="1"/>
        <end position="20"/>
    </location>
</feature>
<dbReference type="GO" id="GO:0042167">
    <property type="term" value="P:heme catabolic process"/>
    <property type="evidence" value="ECO:0007669"/>
    <property type="project" value="TreeGrafter"/>
</dbReference>
<feature type="binding site" evidence="4">
    <location>
        <position position="143"/>
    </location>
    <ligand>
        <name>heme b</name>
        <dbReference type="ChEBI" id="CHEBI:60344"/>
    </ligand>
</feature>
<keyword evidence="1 4" id="KW-0349">Heme</keyword>
<accession>A0A6P1D733</accession>
<dbReference type="Gene3D" id="1.20.910.10">
    <property type="entry name" value="Heme oxygenase-like"/>
    <property type="match status" value="1"/>
</dbReference>
<evidence type="ECO:0000256" key="4">
    <source>
        <dbReference type="PIRSR" id="PIRSR000343-1"/>
    </source>
</evidence>
<feature type="binding site" description="axial binding residue" evidence="5">
    <location>
        <position position="35"/>
    </location>
    <ligand>
        <name>heme b</name>
        <dbReference type="ChEBI" id="CHEBI:60344"/>
    </ligand>
    <ligandPart>
        <name>Fe</name>
        <dbReference type="ChEBI" id="CHEBI:18248"/>
    </ligandPart>
</feature>
<organism evidence="7 8">
    <name type="scientific">Nocardia cyriacigeorgica</name>
    <dbReference type="NCBI Taxonomy" id="135487"/>
    <lineage>
        <taxon>Bacteria</taxon>
        <taxon>Bacillati</taxon>
        <taxon>Actinomycetota</taxon>
        <taxon>Actinomycetes</taxon>
        <taxon>Mycobacteriales</taxon>
        <taxon>Nocardiaceae</taxon>
        <taxon>Nocardia</taxon>
    </lineage>
</organism>
<evidence type="ECO:0000256" key="5">
    <source>
        <dbReference type="PIRSR" id="PIRSR000343-2"/>
    </source>
</evidence>
<dbReference type="Pfam" id="PF01126">
    <property type="entry name" value="Heme_oxygenase"/>
    <property type="match status" value="1"/>
</dbReference>